<evidence type="ECO:0000313" key="1">
    <source>
        <dbReference type="EMBL" id="TDP80855.1"/>
    </source>
</evidence>
<gene>
    <name evidence="1" type="ORF">EV672_11070</name>
</gene>
<dbReference type="InterPro" id="IPR006311">
    <property type="entry name" value="TAT_signal"/>
</dbReference>
<dbReference type="Pfam" id="PF07394">
    <property type="entry name" value="DUF1501"/>
    <property type="match status" value="1"/>
</dbReference>
<name>A0A4R6R5I0_9BURK</name>
<dbReference type="Proteomes" id="UP000294593">
    <property type="component" value="Unassembled WGS sequence"/>
</dbReference>
<keyword evidence="2" id="KW-1185">Reference proteome</keyword>
<accession>A0A4R6R5I0</accession>
<dbReference type="EMBL" id="SNXW01000010">
    <property type="protein sequence ID" value="TDP80855.1"/>
    <property type="molecule type" value="Genomic_DNA"/>
</dbReference>
<evidence type="ECO:0000313" key="2">
    <source>
        <dbReference type="Proteomes" id="UP000294593"/>
    </source>
</evidence>
<protein>
    <submittedName>
        <fullName evidence="1">Uncharacterized protein (DUF1501 family)</fullName>
    </submittedName>
</protein>
<reference evidence="1 2" key="1">
    <citation type="submission" date="2019-03" db="EMBL/GenBank/DDBJ databases">
        <title>Genomic Encyclopedia of Type Strains, Phase IV (KMG-IV): sequencing the most valuable type-strain genomes for metagenomic binning, comparative biology and taxonomic classification.</title>
        <authorList>
            <person name="Goeker M."/>
        </authorList>
    </citation>
    <scope>NUCLEOTIDE SEQUENCE [LARGE SCALE GENOMIC DNA]</scope>
    <source>
        <strain evidence="1 2">DSM 11901</strain>
    </source>
</reference>
<dbReference type="PROSITE" id="PS51318">
    <property type="entry name" value="TAT"/>
    <property type="match status" value="1"/>
</dbReference>
<dbReference type="PANTHER" id="PTHR43737">
    <property type="entry name" value="BLL7424 PROTEIN"/>
    <property type="match status" value="1"/>
</dbReference>
<dbReference type="OrthoDB" id="9779968at2"/>
<dbReference type="InterPro" id="IPR010869">
    <property type="entry name" value="DUF1501"/>
</dbReference>
<proteinExistence type="predicted"/>
<comment type="caution">
    <text evidence="1">The sequence shown here is derived from an EMBL/GenBank/DDBJ whole genome shotgun (WGS) entry which is preliminary data.</text>
</comment>
<sequence length="543" mass="57181">MSQEQDVSHPHHPDRRRFLQRAASMSAMGAALPFGLNMGTLTQASAQSAGGGYKALVCLFFNGGNDAFNMVLATDSTSWGHYLHHRRPTDGSTSIALMEPGVAPVSSASGATPERLGGVLPINHAGRSVHAGRTFALHPALSKLQQIHNAGRACVLANVGPLTRPTSKLDYASATASKPAKLFSHNDQQSTWQSFQPEGASEGWGGLMGDLLMSGNGGGRSATDAAIVQRMFTCMTPAQTSVWLAGRSVLPYQSSSTGIQSLGSGGRIYGNAGLQTAVASVMGTIPPGGSTPNDRTSLFVLDQQKLVQRALTASTLLGNALAPLGSSPWSSAGVTNPYTDPLLHYTSPVDGTQKLNGVALQLQMIARLIDTNRTASLGITRQLFMVNMGGFDTHDKQISEQADRMASLDHALNYFDTVLASMPGGDMRSQVTTFTASEFGRSFTSNGDGTDHGWGSHHIVMGGAVHGTEVYGTFPQYSSADTAGNFSSPDQIQNGVLIPTTSVDQYAYTLGKWMGVSPGDLATLLPNLGQFSSSTHDLGFMRV</sequence>
<organism evidence="1 2">
    <name type="scientific">Aquabacterium commune</name>
    <dbReference type="NCBI Taxonomy" id="70586"/>
    <lineage>
        <taxon>Bacteria</taxon>
        <taxon>Pseudomonadati</taxon>
        <taxon>Pseudomonadota</taxon>
        <taxon>Betaproteobacteria</taxon>
        <taxon>Burkholderiales</taxon>
        <taxon>Aquabacterium</taxon>
    </lineage>
</organism>
<dbReference type="AlphaFoldDB" id="A0A4R6R5I0"/>
<dbReference type="PANTHER" id="PTHR43737:SF1">
    <property type="entry name" value="DUF1501 DOMAIN-CONTAINING PROTEIN"/>
    <property type="match status" value="1"/>
</dbReference>